<keyword evidence="1" id="KW-0472">Membrane</keyword>
<reference evidence="2 3" key="1">
    <citation type="submission" date="2021-04" db="EMBL/GenBank/DDBJ databases">
        <authorList>
            <person name="Rodrigo-Torres L."/>
            <person name="Arahal R. D."/>
            <person name="Lucena T."/>
        </authorList>
    </citation>
    <scope>NUCLEOTIDE SEQUENCE [LARGE SCALE GENOMIC DNA]</scope>
    <source>
        <strain evidence="2 3">CECT 9623</strain>
    </source>
</reference>
<name>A0ABN7RC27_9BACT</name>
<feature type="transmembrane region" description="Helical" evidence="1">
    <location>
        <begin position="28"/>
        <end position="45"/>
    </location>
</feature>
<keyword evidence="3" id="KW-1185">Reference proteome</keyword>
<evidence type="ECO:0000313" key="2">
    <source>
        <dbReference type="EMBL" id="CAG5072718.1"/>
    </source>
</evidence>
<evidence type="ECO:0000256" key="1">
    <source>
        <dbReference type="SAM" id="Phobius"/>
    </source>
</evidence>
<dbReference type="EMBL" id="CAJRAU010000006">
    <property type="protein sequence ID" value="CAG5072718.1"/>
    <property type="molecule type" value="Genomic_DNA"/>
</dbReference>
<keyword evidence="1" id="KW-1133">Transmembrane helix</keyword>
<protein>
    <submittedName>
        <fullName evidence="2">Uncharacterized protein</fullName>
    </submittedName>
</protein>
<proteinExistence type="predicted"/>
<dbReference type="Proteomes" id="UP000679725">
    <property type="component" value="Unassembled WGS sequence"/>
</dbReference>
<gene>
    <name evidence="2" type="ORF">DYBT9623_04279</name>
</gene>
<sequence length="51" mass="5623">MKNDRVIVSLALVAFAAALFINGSFKYVLLGFSTAAFLIFILKIVNRDKTT</sequence>
<keyword evidence="1" id="KW-0812">Transmembrane</keyword>
<accession>A0ABN7RC27</accession>
<comment type="caution">
    <text evidence="2">The sequence shown here is derived from an EMBL/GenBank/DDBJ whole genome shotgun (WGS) entry which is preliminary data.</text>
</comment>
<evidence type="ECO:0000313" key="3">
    <source>
        <dbReference type="Proteomes" id="UP000679725"/>
    </source>
</evidence>
<organism evidence="2 3">
    <name type="scientific">Dyadobacter linearis</name>
    <dbReference type="NCBI Taxonomy" id="2823330"/>
    <lineage>
        <taxon>Bacteria</taxon>
        <taxon>Pseudomonadati</taxon>
        <taxon>Bacteroidota</taxon>
        <taxon>Cytophagia</taxon>
        <taxon>Cytophagales</taxon>
        <taxon>Spirosomataceae</taxon>
        <taxon>Dyadobacter</taxon>
    </lineage>
</organism>